<dbReference type="Proteomes" id="UP000322000">
    <property type="component" value="Chromosome 23"/>
</dbReference>
<accession>A0A7E5WR21</accession>
<organism evidence="1 2">
    <name type="scientific">Trichoplusia ni</name>
    <name type="common">Cabbage looper</name>
    <dbReference type="NCBI Taxonomy" id="7111"/>
    <lineage>
        <taxon>Eukaryota</taxon>
        <taxon>Metazoa</taxon>
        <taxon>Ecdysozoa</taxon>
        <taxon>Arthropoda</taxon>
        <taxon>Hexapoda</taxon>
        <taxon>Insecta</taxon>
        <taxon>Pterygota</taxon>
        <taxon>Neoptera</taxon>
        <taxon>Endopterygota</taxon>
        <taxon>Lepidoptera</taxon>
        <taxon>Glossata</taxon>
        <taxon>Ditrysia</taxon>
        <taxon>Noctuoidea</taxon>
        <taxon>Noctuidae</taxon>
        <taxon>Plusiinae</taxon>
        <taxon>Trichoplusia</taxon>
    </lineage>
</organism>
<dbReference type="InParanoid" id="A0A7E5WR21"/>
<evidence type="ECO:0000313" key="1">
    <source>
        <dbReference type="Proteomes" id="UP000322000"/>
    </source>
</evidence>
<evidence type="ECO:0000313" key="2">
    <source>
        <dbReference type="RefSeq" id="XP_026743089.1"/>
    </source>
</evidence>
<dbReference type="KEGG" id="tnl:113504822"/>
<dbReference type="RefSeq" id="XP_026743089.1">
    <property type="nucleotide sequence ID" value="XM_026887288.1"/>
</dbReference>
<gene>
    <name evidence="2" type="primary">LOC113504822</name>
</gene>
<sequence length="235" mass="26735">MRDYSFVFLLFCGYVLGNTINNIRLIDHTSYVADMIQKTIEAVEEREWCNLKLPDVEQKFHEDVITSNVSGTVKYQNGFVTAIQFMDIEQSSVQQVWFHDRVANITTLSVRGRLRMFGVKVGYDVIAELNDGDHRYTAEFLHPMISFLFSVIQDVNKDEGLTMKVEGTVPNTIAANRPSLTPMDHTSSVITIMYNFQSLTSAGMLAWGPEVFEPIARDLIENKLKFPTICYNCPA</sequence>
<dbReference type="AlphaFoldDB" id="A0A7E5WR21"/>
<dbReference type="GeneID" id="113504822"/>
<reference evidence="2" key="1">
    <citation type="submission" date="2025-08" db="UniProtKB">
        <authorList>
            <consortium name="RefSeq"/>
        </authorList>
    </citation>
    <scope>IDENTIFICATION</scope>
</reference>
<protein>
    <submittedName>
        <fullName evidence="2">Uncharacterized protein LOC113504822</fullName>
    </submittedName>
</protein>
<keyword evidence="1" id="KW-1185">Reference proteome</keyword>
<dbReference type="OrthoDB" id="7759717at2759"/>
<proteinExistence type="predicted"/>
<name>A0A7E5WR21_TRINI</name>